<dbReference type="Gene3D" id="3.40.50.620">
    <property type="entry name" value="HUPs"/>
    <property type="match status" value="2"/>
</dbReference>
<dbReference type="PANTHER" id="PTHR46268:SF6">
    <property type="entry name" value="UNIVERSAL STRESS PROTEIN UP12"/>
    <property type="match status" value="1"/>
</dbReference>
<evidence type="ECO:0000313" key="3">
    <source>
        <dbReference type="EMBL" id="RBP38186.1"/>
    </source>
</evidence>
<dbReference type="Proteomes" id="UP000253426">
    <property type="component" value="Unassembled WGS sequence"/>
</dbReference>
<dbReference type="PANTHER" id="PTHR46268">
    <property type="entry name" value="STRESS RESPONSE PROTEIN NHAX"/>
    <property type="match status" value="1"/>
</dbReference>
<comment type="caution">
    <text evidence="3">The sequence shown here is derived from an EMBL/GenBank/DDBJ whole genome shotgun (WGS) entry which is preliminary data.</text>
</comment>
<dbReference type="InterPro" id="IPR006016">
    <property type="entry name" value="UspA"/>
</dbReference>
<gene>
    <name evidence="3" type="ORF">DES53_112184</name>
</gene>
<organism evidence="3 4">
    <name type="scientific">Roseimicrobium gellanilyticum</name>
    <dbReference type="NCBI Taxonomy" id="748857"/>
    <lineage>
        <taxon>Bacteria</taxon>
        <taxon>Pseudomonadati</taxon>
        <taxon>Verrucomicrobiota</taxon>
        <taxon>Verrucomicrobiia</taxon>
        <taxon>Verrucomicrobiales</taxon>
        <taxon>Verrucomicrobiaceae</taxon>
        <taxon>Roseimicrobium</taxon>
    </lineage>
</organism>
<evidence type="ECO:0000313" key="4">
    <source>
        <dbReference type="Proteomes" id="UP000253426"/>
    </source>
</evidence>
<dbReference type="OrthoDB" id="181955at2"/>
<proteinExistence type="inferred from homology"/>
<dbReference type="AlphaFoldDB" id="A0A366H807"/>
<name>A0A366H807_9BACT</name>
<comment type="similarity">
    <text evidence="1">Belongs to the universal stress protein A family.</text>
</comment>
<reference evidence="3 4" key="1">
    <citation type="submission" date="2018-06" db="EMBL/GenBank/DDBJ databases">
        <title>Genomic Encyclopedia of Type Strains, Phase IV (KMG-IV): sequencing the most valuable type-strain genomes for metagenomic binning, comparative biology and taxonomic classification.</title>
        <authorList>
            <person name="Goeker M."/>
        </authorList>
    </citation>
    <scope>NUCLEOTIDE SEQUENCE [LARGE SCALE GENOMIC DNA]</scope>
    <source>
        <strain evidence="3 4">DSM 25532</strain>
    </source>
</reference>
<protein>
    <submittedName>
        <fullName evidence="3">Nucleotide-binding universal stress UspA family protein</fullName>
    </submittedName>
</protein>
<sequence>MKIVCGTDFSEAAKDAAEVAAAMAAKLEVPLHLIHCVSDWLVPADMPTDEFLEPDARRSLTAESLRLSKPGLKISTELLHGNAAHHLLAASASETVCLVVGSTGKGTMQRLLLGSVSEHISQKCMAPVLVVKEKESLLDWLDGEVPLRTLCAAEFTESGDDAVQAMKLLTGLGELSFEVAHIIATDMLLIQAAGFISQPITDDAEAPEKIVSLQRDLADQSRDALGIVPDAVYIRQSLGNPAYEFLSLAHERNTELIVLGSHHRQGLSRLAHPSFSRRILGHSTANVLCVPICVAANQREHRGHLATVFSDID</sequence>
<accession>A0A366H807</accession>
<evidence type="ECO:0000259" key="2">
    <source>
        <dbReference type="Pfam" id="PF00582"/>
    </source>
</evidence>
<dbReference type="EMBL" id="QNRR01000012">
    <property type="protein sequence ID" value="RBP38186.1"/>
    <property type="molecule type" value="Genomic_DNA"/>
</dbReference>
<feature type="domain" description="UspA" evidence="2">
    <location>
        <begin position="152"/>
        <end position="291"/>
    </location>
</feature>
<feature type="domain" description="UspA" evidence="2">
    <location>
        <begin position="2"/>
        <end position="132"/>
    </location>
</feature>
<dbReference type="InterPro" id="IPR006015">
    <property type="entry name" value="Universal_stress_UspA"/>
</dbReference>
<dbReference type="PRINTS" id="PR01438">
    <property type="entry name" value="UNVRSLSTRESS"/>
</dbReference>
<dbReference type="InterPro" id="IPR014729">
    <property type="entry name" value="Rossmann-like_a/b/a_fold"/>
</dbReference>
<dbReference type="SUPFAM" id="SSF52402">
    <property type="entry name" value="Adenine nucleotide alpha hydrolases-like"/>
    <property type="match status" value="2"/>
</dbReference>
<dbReference type="CDD" id="cd00293">
    <property type="entry name" value="USP-like"/>
    <property type="match status" value="2"/>
</dbReference>
<dbReference type="RefSeq" id="WP_113961293.1">
    <property type="nucleotide sequence ID" value="NZ_QNRR01000012.1"/>
</dbReference>
<evidence type="ECO:0000256" key="1">
    <source>
        <dbReference type="ARBA" id="ARBA00008791"/>
    </source>
</evidence>
<keyword evidence="4" id="KW-1185">Reference proteome</keyword>
<dbReference type="Pfam" id="PF00582">
    <property type="entry name" value="Usp"/>
    <property type="match status" value="2"/>
</dbReference>